<dbReference type="InterPro" id="IPR010920">
    <property type="entry name" value="LSM_dom_sf"/>
</dbReference>
<dbReference type="PANTHER" id="PTHR30460:SF0">
    <property type="entry name" value="MODERATE CONDUCTANCE MECHANOSENSITIVE CHANNEL YBIO"/>
    <property type="match status" value="1"/>
</dbReference>
<evidence type="ECO:0000259" key="10">
    <source>
        <dbReference type="Pfam" id="PF21088"/>
    </source>
</evidence>
<organism evidence="11 12">
    <name type="scientific">Irregularibacter muris</name>
    <dbReference type="NCBI Taxonomy" id="1796619"/>
    <lineage>
        <taxon>Bacteria</taxon>
        <taxon>Bacillati</taxon>
        <taxon>Bacillota</taxon>
        <taxon>Clostridia</taxon>
        <taxon>Eubacteriales</taxon>
        <taxon>Eubacteriaceae</taxon>
        <taxon>Irregularibacter</taxon>
    </lineage>
</organism>
<feature type="domain" description="Mechanosensitive ion channel MscS C-terminal" evidence="9">
    <location>
        <begin position="199"/>
        <end position="282"/>
    </location>
</feature>
<dbReference type="GO" id="GO:0005886">
    <property type="term" value="C:plasma membrane"/>
    <property type="evidence" value="ECO:0007669"/>
    <property type="project" value="UniProtKB-SubCell"/>
</dbReference>
<dbReference type="Pfam" id="PF21088">
    <property type="entry name" value="MS_channel_1st"/>
    <property type="match status" value="1"/>
</dbReference>
<dbReference type="FunFam" id="3.30.70.100:FF:000018">
    <property type="entry name" value="MscS mechanosensitive ion channel"/>
    <property type="match status" value="1"/>
</dbReference>
<evidence type="ECO:0000256" key="5">
    <source>
        <dbReference type="ARBA" id="ARBA00022989"/>
    </source>
</evidence>
<evidence type="ECO:0000313" key="11">
    <source>
        <dbReference type="EMBL" id="MCR1899266.1"/>
    </source>
</evidence>
<proteinExistence type="inferred from homology"/>
<evidence type="ECO:0000259" key="8">
    <source>
        <dbReference type="Pfam" id="PF00924"/>
    </source>
</evidence>
<keyword evidence="12" id="KW-1185">Reference proteome</keyword>
<dbReference type="SUPFAM" id="SSF50182">
    <property type="entry name" value="Sm-like ribonucleoproteins"/>
    <property type="match status" value="1"/>
</dbReference>
<keyword evidence="6 7" id="KW-0472">Membrane</keyword>
<protein>
    <submittedName>
        <fullName evidence="11">Mechanosensitive ion channel family protein</fullName>
    </submittedName>
</protein>
<evidence type="ECO:0000256" key="7">
    <source>
        <dbReference type="SAM" id="Phobius"/>
    </source>
</evidence>
<dbReference type="InterPro" id="IPR049278">
    <property type="entry name" value="MS_channel_C"/>
</dbReference>
<evidence type="ECO:0000256" key="1">
    <source>
        <dbReference type="ARBA" id="ARBA00004651"/>
    </source>
</evidence>
<reference evidence="11" key="1">
    <citation type="submission" date="2022-07" db="EMBL/GenBank/DDBJ databases">
        <title>Enhanced cultured diversity of the mouse gut microbiota enables custom-made synthetic communities.</title>
        <authorList>
            <person name="Afrizal A."/>
        </authorList>
    </citation>
    <scope>NUCLEOTIDE SEQUENCE</scope>
    <source>
        <strain evidence="11">DSM 28593</strain>
    </source>
</reference>
<dbReference type="Pfam" id="PF00924">
    <property type="entry name" value="MS_channel_2nd"/>
    <property type="match status" value="1"/>
</dbReference>
<dbReference type="InterPro" id="IPR023408">
    <property type="entry name" value="MscS_beta-dom_sf"/>
</dbReference>
<dbReference type="InterPro" id="IPR006685">
    <property type="entry name" value="MscS_channel_2nd"/>
</dbReference>
<dbReference type="InterPro" id="IPR045276">
    <property type="entry name" value="YbiO_bact"/>
</dbReference>
<accession>A0AAE3KZW3</accession>
<evidence type="ECO:0000256" key="6">
    <source>
        <dbReference type="ARBA" id="ARBA00023136"/>
    </source>
</evidence>
<comment type="subcellular location">
    <subcellularLocation>
        <location evidence="1">Cell membrane</location>
        <topology evidence="1">Multi-pass membrane protein</topology>
    </subcellularLocation>
</comment>
<dbReference type="Proteomes" id="UP001205748">
    <property type="component" value="Unassembled WGS sequence"/>
</dbReference>
<sequence>MKWLENLLTRLGKDPTEFFIQLSDEAIKILSEGAKKFLGAILVFIAMSIAIRLGNKIIDKFFHRKSLGKISIEERRANTLSTILKSVFRYLIYFVGIVTIVGFFMDVTSIIAVAGVGGLAIGFGAQDLVRDVVTGFFIFLEDQFSVGDYINIDSFGGIVENMGLRTTQIRDFNGDLHILPNGEISRVTNHSRGNMRAMVDVRIAYEEDIQRAIEILNKLCQKIAKENDTIVEGPDVLGIQNLGEFSISIRIVAKTINMEQWAVERLLLQEIKQAFDEEGIEIPYPTRSVYQKKLEQ</sequence>
<evidence type="ECO:0000256" key="3">
    <source>
        <dbReference type="ARBA" id="ARBA00022475"/>
    </source>
</evidence>
<dbReference type="Gene3D" id="2.30.30.60">
    <property type="match status" value="1"/>
</dbReference>
<dbReference type="GO" id="GO:0008381">
    <property type="term" value="F:mechanosensitive monoatomic ion channel activity"/>
    <property type="evidence" value="ECO:0007669"/>
    <property type="project" value="InterPro"/>
</dbReference>
<keyword evidence="3" id="KW-1003">Cell membrane</keyword>
<keyword evidence="5 7" id="KW-1133">Transmembrane helix</keyword>
<dbReference type="SUPFAM" id="SSF82689">
    <property type="entry name" value="Mechanosensitive channel protein MscS (YggB), C-terminal domain"/>
    <property type="match status" value="1"/>
</dbReference>
<dbReference type="Pfam" id="PF21082">
    <property type="entry name" value="MS_channel_3rd"/>
    <property type="match status" value="1"/>
</dbReference>
<evidence type="ECO:0000256" key="2">
    <source>
        <dbReference type="ARBA" id="ARBA00008017"/>
    </source>
</evidence>
<feature type="transmembrane region" description="Helical" evidence="7">
    <location>
        <begin position="37"/>
        <end position="55"/>
    </location>
</feature>
<dbReference type="Gene3D" id="3.30.70.100">
    <property type="match status" value="1"/>
</dbReference>
<comment type="similarity">
    <text evidence="2">Belongs to the MscS (TC 1.A.23) family.</text>
</comment>
<dbReference type="PANTHER" id="PTHR30460">
    <property type="entry name" value="MODERATE CONDUCTANCE MECHANOSENSITIVE CHANNEL YBIO"/>
    <property type="match status" value="1"/>
</dbReference>
<dbReference type="SUPFAM" id="SSF82861">
    <property type="entry name" value="Mechanosensitive channel protein MscS (YggB), transmembrane region"/>
    <property type="match status" value="1"/>
</dbReference>
<feature type="transmembrane region" description="Helical" evidence="7">
    <location>
        <begin position="90"/>
        <end position="123"/>
    </location>
</feature>
<evidence type="ECO:0000256" key="4">
    <source>
        <dbReference type="ARBA" id="ARBA00022692"/>
    </source>
</evidence>
<feature type="domain" description="Mechanosensitive ion channel transmembrane helices 2/3" evidence="10">
    <location>
        <begin position="87"/>
        <end position="126"/>
    </location>
</feature>
<keyword evidence="4 7" id="KW-0812">Transmembrane</keyword>
<evidence type="ECO:0000259" key="9">
    <source>
        <dbReference type="Pfam" id="PF21082"/>
    </source>
</evidence>
<dbReference type="Gene3D" id="1.10.287.1260">
    <property type="match status" value="1"/>
</dbReference>
<dbReference type="EMBL" id="JANKAS010000008">
    <property type="protein sequence ID" value="MCR1899266.1"/>
    <property type="molecule type" value="Genomic_DNA"/>
</dbReference>
<comment type="caution">
    <text evidence="11">The sequence shown here is derived from an EMBL/GenBank/DDBJ whole genome shotgun (WGS) entry which is preliminary data.</text>
</comment>
<dbReference type="FunFam" id="2.30.30.60:FF:000001">
    <property type="entry name" value="MscS Mechanosensitive ion channel"/>
    <property type="match status" value="1"/>
</dbReference>
<gene>
    <name evidence="11" type="ORF">NSA47_09735</name>
</gene>
<evidence type="ECO:0000313" key="12">
    <source>
        <dbReference type="Proteomes" id="UP001205748"/>
    </source>
</evidence>
<feature type="domain" description="Mechanosensitive ion channel MscS" evidence="8">
    <location>
        <begin position="127"/>
        <end position="192"/>
    </location>
</feature>
<dbReference type="InterPro" id="IPR011014">
    <property type="entry name" value="MscS_channel_TM-2"/>
</dbReference>
<dbReference type="AlphaFoldDB" id="A0AAE3KZW3"/>
<dbReference type="InterPro" id="IPR011066">
    <property type="entry name" value="MscS_channel_C_sf"/>
</dbReference>
<dbReference type="RefSeq" id="WP_257531433.1">
    <property type="nucleotide sequence ID" value="NZ_JANKAS010000008.1"/>
</dbReference>
<dbReference type="InterPro" id="IPR049142">
    <property type="entry name" value="MS_channel_1st"/>
</dbReference>
<name>A0AAE3KZW3_9FIRM</name>